<evidence type="ECO:0000256" key="1">
    <source>
        <dbReference type="SAM" id="MobiDB-lite"/>
    </source>
</evidence>
<evidence type="ECO:0000313" key="2">
    <source>
        <dbReference type="WBParaSite" id="ASIM_0000388601-mRNA-1"/>
    </source>
</evidence>
<protein>
    <submittedName>
        <fullName evidence="2">DEAD/DEAH box helicase</fullName>
    </submittedName>
</protein>
<name>A0A0M3J8I3_ANISI</name>
<dbReference type="WBParaSite" id="ASIM_0000388601-mRNA-1">
    <property type="protein sequence ID" value="ASIM_0000388601-mRNA-1"/>
    <property type="gene ID" value="ASIM_0000388601"/>
</dbReference>
<accession>A0A0M3J8I3</accession>
<organism evidence="2">
    <name type="scientific">Anisakis simplex</name>
    <name type="common">Herring worm</name>
    <dbReference type="NCBI Taxonomy" id="6269"/>
    <lineage>
        <taxon>Eukaryota</taxon>
        <taxon>Metazoa</taxon>
        <taxon>Ecdysozoa</taxon>
        <taxon>Nematoda</taxon>
        <taxon>Chromadorea</taxon>
        <taxon>Rhabditida</taxon>
        <taxon>Spirurina</taxon>
        <taxon>Ascaridomorpha</taxon>
        <taxon>Ascaridoidea</taxon>
        <taxon>Anisakidae</taxon>
        <taxon>Anisakis</taxon>
        <taxon>Anisakis simplex complex</taxon>
    </lineage>
</organism>
<proteinExistence type="predicted"/>
<dbReference type="AlphaFoldDB" id="A0A0M3J8I3"/>
<feature type="compositionally biased region" description="Basic and acidic residues" evidence="1">
    <location>
        <begin position="54"/>
        <end position="83"/>
    </location>
</feature>
<reference evidence="2" key="1">
    <citation type="submission" date="2017-02" db="UniProtKB">
        <authorList>
            <consortium name="WormBaseParasite"/>
        </authorList>
    </citation>
    <scope>IDENTIFICATION</scope>
</reference>
<feature type="compositionally biased region" description="Basic residues" evidence="1">
    <location>
        <begin position="84"/>
        <end position="93"/>
    </location>
</feature>
<feature type="region of interest" description="Disordered" evidence="1">
    <location>
        <begin position="24"/>
        <end position="100"/>
    </location>
</feature>
<sequence length="138" mass="15841">LAKEIIGIGRKKKADTSYIAKEVLPDPNGIRVEPKIDSVKEKYESKKASKPRQPKSEPKKEGADVRKFMKKTNDVNNDKDAPHSRKNGKKKKKFELDSSEELEDDFIETLDDDIQEIIPSKTNDVEIGEKRKVFHTYL</sequence>
<feature type="compositionally biased region" description="Basic and acidic residues" evidence="1">
    <location>
        <begin position="32"/>
        <end position="47"/>
    </location>
</feature>